<evidence type="ECO:0000313" key="1">
    <source>
        <dbReference type="EMBL" id="GAA2042182.1"/>
    </source>
</evidence>
<proteinExistence type="predicted"/>
<evidence type="ECO:0000313" key="2">
    <source>
        <dbReference type="Proteomes" id="UP001501461"/>
    </source>
</evidence>
<protein>
    <submittedName>
        <fullName evidence="1">Uncharacterized protein</fullName>
    </submittedName>
</protein>
<comment type="caution">
    <text evidence="1">The sequence shown here is derived from an EMBL/GenBank/DDBJ whole genome shotgun (WGS) entry which is preliminary data.</text>
</comment>
<dbReference type="EMBL" id="BAAAMN010000048">
    <property type="protein sequence ID" value="GAA2042182.1"/>
    <property type="molecule type" value="Genomic_DNA"/>
</dbReference>
<keyword evidence="2" id="KW-1185">Reference proteome</keyword>
<reference evidence="2" key="1">
    <citation type="journal article" date="2019" name="Int. J. Syst. Evol. Microbiol.">
        <title>The Global Catalogue of Microorganisms (GCM) 10K type strain sequencing project: providing services to taxonomists for standard genome sequencing and annotation.</title>
        <authorList>
            <consortium name="The Broad Institute Genomics Platform"/>
            <consortium name="The Broad Institute Genome Sequencing Center for Infectious Disease"/>
            <person name="Wu L."/>
            <person name="Ma J."/>
        </authorList>
    </citation>
    <scope>NUCLEOTIDE SEQUENCE [LARGE SCALE GENOMIC DNA]</scope>
    <source>
        <strain evidence="2">JCM 13595</strain>
    </source>
</reference>
<sequence length="70" mass="7887">METFNPSLCDGHLMKWRQGQANTVKIYGASKLADSQVLVSQHRIFPYQPHFSEQLECDGSASTGTMRLKD</sequence>
<organism evidence="1 2">
    <name type="scientific">Yaniella flava</name>
    <dbReference type="NCBI Taxonomy" id="287930"/>
    <lineage>
        <taxon>Bacteria</taxon>
        <taxon>Bacillati</taxon>
        <taxon>Actinomycetota</taxon>
        <taxon>Actinomycetes</taxon>
        <taxon>Micrococcales</taxon>
        <taxon>Micrococcaceae</taxon>
        <taxon>Yaniella</taxon>
    </lineage>
</organism>
<accession>A0ABP5GD65</accession>
<name>A0ABP5GD65_9MICC</name>
<dbReference type="Proteomes" id="UP001501461">
    <property type="component" value="Unassembled WGS sequence"/>
</dbReference>
<gene>
    <name evidence="1" type="ORF">GCM10009720_23510</name>
</gene>